<evidence type="ECO:0000313" key="3">
    <source>
        <dbReference type="EMBL" id="PWN23527.1"/>
    </source>
</evidence>
<dbReference type="EMBL" id="KZ819321">
    <property type="protein sequence ID" value="PWN23527.1"/>
    <property type="molecule type" value="Genomic_DNA"/>
</dbReference>
<dbReference type="GeneID" id="37011003"/>
<feature type="compositionally biased region" description="Low complexity" evidence="1">
    <location>
        <begin position="520"/>
        <end position="540"/>
    </location>
</feature>
<feature type="chain" id="PRO_5016447969" evidence="2">
    <location>
        <begin position="29"/>
        <end position="735"/>
    </location>
</feature>
<proteinExistence type="predicted"/>
<dbReference type="AlphaFoldDB" id="A0A316UE31"/>
<feature type="signal peptide" evidence="2">
    <location>
        <begin position="1"/>
        <end position="28"/>
    </location>
</feature>
<gene>
    <name evidence="3" type="ORF">BCV69DRAFT_1386</name>
</gene>
<feature type="region of interest" description="Disordered" evidence="1">
    <location>
        <begin position="520"/>
        <end position="546"/>
    </location>
</feature>
<evidence type="ECO:0000313" key="4">
    <source>
        <dbReference type="Proteomes" id="UP000245942"/>
    </source>
</evidence>
<protein>
    <submittedName>
        <fullName evidence="3">Uncharacterized protein</fullName>
    </submittedName>
</protein>
<name>A0A316UE31_9BASI</name>
<dbReference type="Proteomes" id="UP000245942">
    <property type="component" value="Unassembled WGS sequence"/>
</dbReference>
<accession>A0A316UE31</accession>
<evidence type="ECO:0000256" key="2">
    <source>
        <dbReference type="SAM" id="SignalP"/>
    </source>
</evidence>
<sequence length="735" mass="77616">MRLLILRSSCCILFAVLFVFAVTNETTAKELTWSNVASRAAGGSHRPVKQLGKRRLPALEVVEGLQARAEYTNGKKSLWRSASTVARSLKEKFARDSPPMRTMVKRDQVSDFCSRFSTNCTNYCKKLNLTSKSYLCSQASSTSSALGLNVRCKCGTTDYTANVLLNQAPSGAVKIAATAQATTVQTVTKTSTIRATSSICKTISTTTTLPGTTTTTTTSTTLPTITSTIISRSTLSPTTGTTTRLTTVTSTVVVTNGATAGAVTSTTTIYTTAYSTTVQVVAQGGNSAAVISSSSKAKTSSTSTKKTTSSSKKTTSTKKTTSSTKKSTATAKARDLDEDEDEEVELHQLGKRAATFCQAYLSACNTACVGHNGPSTSKCTVASTNSYSLSCICKDGTSESRKALNVAQADVSSTTTQTMTNTVTTVRYTTASTTVRTTTTTTATVDGPQETDTFTQFLQYITATTTTTTRPATTTYWRTVTSTIGALTTTTSTSTTTPKVVNTLYKTTTVISTKTSTSTKATTTSTTSSTQTTSTSTVSTDSAGPSQIQVRDYTSSSVYGLLSASQDEDAYAFLLDSTSQDGMFVNVIASTVSSSISGLVGLQMNDTSDYGSFNYVGFEVQDLSDTGVQPNMLEYLLLTDTAPVSTTSYPSTSNSDTGYFAAEAFVWTKSTSGKLTPYWTNPSGSSTATATMQMFMLCSGSGYSDCFVSAAYNSTTWTNFDTSGVTITRVQLVVV</sequence>
<dbReference type="STRING" id="1684307.A0A316UE31"/>
<dbReference type="RefSeq" id="XP_025350687.1">
    <property type="nucleotide sequence ID" value="XM_025489269.1"/>
</dbReference>
<feature type="compositionally biased region" description="Low complexity" evidence="1">
    <location>
        <begin position="292"/>
        <end position="331"/>
    </location>
</feature>
<keyword evidence="2" id="KW-0732">Signal</keyword>
<keyword evidence="4" id="KW-1185">Reference proteome</keyword>
<organism evidence="3 4">
    <name type="scientific">Pseudomicrostroma glucosiphilum</name>
    <dbReference type="NCBI Taxonomy" id="1684307"/>
    <lineage>
        <taxon>Eukaryota</taxon>
        <taxon>Fungi</taxon>
        <taxon>Dikarya</taxon>
        <taxon>Basidiomycota</taxon>
        <taxon>Ustilaginomycotina</taxon>
        <taxon>Exobasidiomycetes</taxon>
        <taxon>Microstromatales</taxon>
        <taxon>Microstromatales incertae sedis</taxon>
        <taxon>Pseudomicrostroma</taxon>
    </lineage>
</organism>
<reference evidence="3 4" key="1">
    <citation type="journal article" date="2018" name="Mol. Biol. Evol.">
        <title>Broad Genomic Sampling Reveals a Smut Pathogenic Ancestry of the Fungal Clade Ustilaginomycotina.</title>
        <authorList>
            <person name="Kijpornyongpan T."/>
            <person name="Mondo S.J."/>
            <person name="Barry K."/>
            <person name="Sandor L."/>
            <person name="Lee J."/>
            <person name="Lipzen A."/>
            <person name="Pangilinan J."/>
            <person name="LaButti K."/>
            <person name="Hainaut M."/>
            <person name="Henrissat B."/>
            <person name="Grigoriev I.V."/>
            <person name="Spatafora J.W."/>
            <person name="Aime M.C."/>
        </authorList>
    </citation>
    <scope>NUCLEOTIDE SEQUENCE [LARGE SCALE GENOMIC DNA]</scope>
    <source>
        <strain evidence="3 4">MCA 4718</strain>
    </source>
</reference>
<evidence type="ECO:0000256" key="1">
    <source>
        <dbReference type="SAM" id="MobiDB-lite"/>
    </source>
</evidence>
<feature type="region of interest" description="Disordered" evidence="1">
    <location>
        <begin position="292"/>
        <end position="340"/>
    </location>
</feature>